<sequence length="543" mass="60456">MKRLLYLILSFTIACSGPSAETASKVITSEGIAADITILAADSLQGRGPCTIGEVRTLSYLQSRMKELGLEPAFNGSYLQQVPLVNIFTRLVGNVEIGSPNGDIPLINAEEITVWSPVLEKEIVLSNVPMVFVGFGIRAPEYGWDDYKGMDVRGKVVIVLVNDTGFYTKDTTLFKGNQMTYYGRWRYKFEEAERQGASACIIVHEEAAAGYPWGVVQRRSNGSDYYVDEPIENKMNCKVQGWITSDIARKLFTVSGLSYDELKAASCNKGFSALPLLTTLSQRLENRWNKCVSYNVAGIIRGSEKPNEALVYAAHWDHLGIGTVVDGDSIYNGASDNAAAIAGMFAVAKAFKEMKQAPKRSVLFFVPTCEESGMLGSTYYVNHPAIPMDSTIACLNSDVILFLGKFKDVTVTGLGHSQLDDFLREEAEKQGRYICNDPNPENGMFYRSDQLPFLLAGVPSLFAKGYTHQTELGKEKTLAKIAEYWKTIYHKPSDQYDPIRDNLEGLVEDSKLFFLLGNRLTNDRMVPTWNEKSEFFKDRCIKP</sequence>
<dbReference type="GO" id="GO:0046872">
    <property type="term" value="F:metal ion binding"/>
    <property type="evidence" value="ECO:0007669"/>
    <property type="project" value="UniProtKB-KW"/>
</dbReference>
<reference evidence="8 9" key="1">
    <citation type="submission" date="2016-09" db="EMBL/GenBank/DDBJ databases">
        <authorList>
            <person name="Capua I."/>
            <person name="De Benedictis P."/>
            <person name="Joannis T."/>
            <person name="Lombin L.H."/>
            <person name="Cattoli G."/>
        </authorList>
    </citation>
    <scope>NUCLEOTIDE SEQUENCE [LARGE SCALE GENOMIC DNA]</scope>
    <source>
        <strain evidence="8 9">A7P-90m</strain>
    </source>
</reference>
<evidence type="ECO:0000256" key="3">
    <source>
        <dbReference type="ARBA" id="ARBA00022723"/>
    </source>
</evidence>
<dbReference type="PROSITE" id="PS51257">
    <property type="entry name" value="PROKAR_LIPOPROTEIN"/>
    <property type="match status" value="1"/>
</dbReference>
<dbReference type="STRING" id="1640674.SAMN05216323_107110"/>
<evidence type="ECO:0000313" key="8">
    <source>
        <dbReference type="EMBL" id="SDD00937.1"/>
    </source>
</evidence>
<keyword evidence="4" id="KW-0732">Signal</keyword>
<dbReference type="Proteomes" id="UP000199452">
    <property type="component" value="Unassembled WGS sequence"/>
</dbReference>
<dbReference type="PANTHER" id="PTHR12147">
    <property type="entry name" value="METALLOPEPTIDASE M28 FAMILY MEMBER"/>
    <property type="match status" value="1"/>
</dbReference>
<keyword evidence="6" id="KW-0862">Zinc</keyword>
<dbReference type="Gene3D" id="3.50.30.30">
    <property type="match status" value="1"/>
</dbReference>
<evidence type="ECO:0000256" key="2">
    <source>
        <dbReference type="ARBA" id="ARBA00022670"/>
    </source>
</evidence>
<dbReference type="InterPro" id="IPR045175">
    <property type="entry name" value="M28_fam"/>
</dbReference>
<dbReference type="InterPro" id="IPR007484">
    <property type="entry name" value="Peptidase_M28"/>
</dbReference>
<feature type="domain" description="Peptidase M28" evidence="7">
    <location>
        <begin position="295"/>
        <end position="502"/>
    </location>
</feature>
<evidence type="ECO:0000256" key="4">
    <source>
        <dbReference type="ARBA" id="ARBA00022729"/>
    </source>
</evidence>
<evidence type="ECO:0000259" key="7">
    <source>
        <dbReference type="Pfam" id="PF04389"/>
    </source>
</evidence>
<dbReference type="GO" id="GO:0006508">
    <property type="term" value="P:proteolysis"/>
    <property type="evidence" value="ECO:0007669"/>
    <property type="project" value="UniProtKB-KW"/>
</dbReference>
<name>A0A1G6RA65_9BACT</name>
<proteinExistence type="predicted"/>
<dbReference type="GO" id="GO:0008235">
    <property type="term" value="F:metalloexopeptidase activity"/>
    <property type="evidence" value="ECO:0007669"/>
    <property type="project" value="InterPro"/>
</dbReference>
<dbReference type="Pfam" id="PF04389">
    <property type="entry name" value="Peptidase_M28"/>
    <property type="match status" value="1"/>
</dbReference>
<dbReference type="RefSeq" id="WP_092440353.1">
    <property type="nucleotide sequence ID" value="NZ_FMYP01000071.1"/>
</dbReference>
<dbReference type="OrthoDB" id="9764939at2"/>
<accession>A0A1G6RA65</accession>
<keyword evidence="1" id="KW-0031">Aminopeptidase</keyword>
<dbReference type="AlphaFoldDB" id="A0A1G6RA65"/>
<dbReference type="PANTHER" id="PTHR12147:SF56">
    <property type="entry name" value="AMINOPEPTIDASE YDR415C-RELATED"/>
    <property type="match status" value="1"/>
</dbReference>
<keyword evidence="3" id="KW-0479">Metal-binding</keyword>
<gene>
    <name evidence="8" type="ORF">SAMN05216323_107110</name>
</gene>
<dbReference type="SUPFAM" id="SSF52025">
    <property type="entry name" value="PA domain"/>
    <property type="match status" value="1"/>
</dbReference>
<dbReference type="InterPro" id="IPR046450">
    <property type="entry name" value="PA_dom_sf"/>
</dbReference>
<evidence type="ECO:0000313" key="9">
    <source>
        <dbReference type="Proteomes" id="UP000199452"/>
    </source>
</evidence>
<dbReference type="Gene3D" id="3.40.630.10">
    <property type="entry name" value="Zn peptidases"/>
    <property type="match status" value="1"/>
</dbReference>
<evidence type="ECO:0000256" key="6">
    <source>
        <dbReference type="ARBA" id="ARBA00022833"/>
    </source>
</evidence>
<keyword evidence="9" id="KW-1185">Reference proteome</keyword>
<keyword evidence="8" id="KW-0121">Carboxypeptidase</keyword>
<organism evidence="8 9">
    <name type="scientific">Williamwhitmania taraxaci</name>
    <dbReference type="NCBI Taxonomy" id="1640674"/>
    <lineage>
        <taxon>Bacteria</taxon>
        <taxon>Pseudomonadati</taxon>
        <taxon>Bacteroidota</taxon>
        <taxon>Bacteroidia</taxon>
        <taxon>Bacteroidales</taxon>
        <taxon>Williamwhitmaniaceae</taxon>
        <taxon>Williamwhitmania</taxon>
    </lineage>
</organism>
<keyword evidence="5" id="KW-0378">Hydrolase</keyword>
<keyword evidence="2" id="KW-0645">Protease</keyword>
<dbReference type="EMBL" id="FMYP01000071">
    <property type="protein sequence ID" value="SDD00937.1"/>
    <property type="molecule type" value="Genomic_DNA"/>
</dbReference>
<protein>
    <submittedName>
        <fullName evidence="8">Zn-dependent amino-or carboxypeptidase, M28 family</fullName>
    </submittedName>
</protein>
<dbReference type="GO" id="GO:0004180">
    <property type="term" value="F:carboxypeptidase activity"/>
    <property type="evidence" value="ECO:0007669"/>
    <property type="project" value="UniProtKB-KW"/>
</dbReference>
<dbReference type="SUPFAM" id="SSF53187">
    <property type="entry name" value="Zn-dependent exopeptidases"/>
    <property type="match status" value="1"/>
</dbReference>
<dbReference type="GO" id="GO:0004177">
    <property type="term" value="F:aminopeptidase activity"/>
    <property type="evidence" value="ECO:0007669"/>
    <property type="project" value="UniProtKB-KW"/>
</dbReference>
<evidence type="ECO:0000256" key="1">
    <source>
        <dbReference type="ARBA" id="ARBA00022438"/>
    </source>
</evidence>
<evidence type="ECO:0000256" key="5">
    <source>
        <dbReference type="ARBA" id="ARBA00022801"/>
    </source>
</evidence>